<protein>
    <submittedName>
        <fullName evidence="3">Pilus assembly protein</fullName>
    </submittedName>
</protein>
<dbReference type="AlphaFoldDB" id="A0A850HJB7"/>
<evidence type="ECO:0000313" key="4">
    <source>
        <dbReference type="Proteomes" id="UP000528555"/>
    </source>
</evidence>
<gene>
    <name evidence="3" type="ORF">G5A66_08660</name>
    <name evidence="2" type="ORF">G5A75_08680</name>
</gene>
<dbReference type="RefSeq" id="WP_173814828.1">
    <property type="nucleotide sequence ID" value="NZ_JAAITX010000005.1"/>
</dbReference>
<dbReference type="EMBL" id="JAAIUO010000005">
    <property type="protein sequence ID" value="NSK14940.1"/>
    <property type="molecule type" value="Genomic_DNA"/>
</dbReference>
<organism evidence="3 4">
    <name type="scientific">Dorea phocaeensis</name>
    <dbReference type="NCBI Taxonomy" id="2040291"/>
    <lineage>
        <taxon>Bacteria</taxon>
        <taxon>Bacillati</taxon>
        <taxon>Bacillota</taxon>
        <taxon>Clostridia</taxon>
        <taxon>Lachnospirales</taxon>
        <taxon>Lachnospiraceae</taxon>
        <taxon>Dorea</taxon>
    </lineage>
</organism>
<reference evidence="4 5" key="1">
    <citation type="journal article" date="2020" name="Cell Host Microbe">
        <title>Functional and Genomic Variation between Human-Derived Isolates of Lachnospiraceae Reveals Inter- and Intra-Species Diversity.</title>
        <authorList>
            <person name="Sorbara M.T."/>
            <person name="Littmann E.R."/>
            <person name="Fontana E."/>
            <person name="Moody T.U."/>
            <person name="Kohout C.E."/>
            <person name="Gjonbalaj M."/>
            <person name="Eaton V."/>
            <person name="Seok R."/>
            <person name="Leiner I.M."/>
            <person name="Pamer E.G."/>
        </authorList>
    </citation>
    <scope>NUCLEOTIDE SEQUENCE [LARGE SCALE GENOMIC DNA]</scope>
    <source>
        <strain evidence="3 4">MSK.17.11</strain>
        <strain evidence="2 5">MSK.17.38</strain>
    </source>
</reference>
<accession>A0A850HJB7</accession>
<comment type="caution">
    <text evidence="3">The sequence shown here is derived from an EMBL/GenBank/DDBJ whole genome shotgun (WGS) entry which is preliminary data.</text>
</comment>
<sequence length="270" mass="28966">MNKKILPSKIRNLIYAGRASASASTPVLSGSITIEAAAAVPLFFLAVVSLLYLMEMMAIECAVRSGLQYAGKCAMEDVGRVTGIRASEIEKNVVHAIGAERLARSVVEGGDAGVDCSESCLSVRTGIGELSASYQVRLPIPIFGIKPVKYRVKMKIKTWTGYEKSGFGTSEDETVYVTATGMVYHRDYHCTYLDLSIHMVSKEELEGLRNDSGGKYYPCEHCGGGWGGVYITDSGDRYHGSLSCSALKRTVYAVPLSEAAGKGACSKCGQ</sequence>
<keyword evidence="4" id="KW-1185">Reference proteome</keyword>
<evidence type="ECO:0000256" key="1">
    <source>
        <dbReference type="SAM" id="Phobius"/>
    </source>
</evidence>
<name>A0A850HJB7_9FIRM</name>
<dbReference type="Proteomes" id="UP000528555">
    <property type="component" value="Unassembled WGS sequence"/>
</dbReference>
<dbReference type="EMBL" id="JAAITX010000005">
    <property type="protein sequence ID" value="NVH58714.1"/>
    <property type="molecule type" value="Genomic_DNA"/>
</dbReference>
<proteinExistence type="predicted"/>
<dbReference type="Proteomes" id="UP000701680">
    <property type="component" value="Unassembled WGS sequence"/>
</dbReference>
<evidence type="ECO:0000313" key="3">
    <source>
        <dbReference type="EMBL" id="NVH58714.1"/>
    </source>
</evidence>
<keyword evidence="1" id="KW-1133">Transmembrane helix</keyword>
<feature type="transmembrane region" description="Helical" evidence="1">
    <location>
        <begin position="32"/>
        <end position="54"/>
    </location>
</feature>
<reference evidence="3" key="2">
    <citation type="submission" date="2020-02" db="EMBL/GenBank/DDBJ databases">
        <authorList>
            <person name="Littmann E."/>
            <person name="Sorbara M."/>
        </authorList>
    </citation>
    <scope>NUCLEOTIDE SEQUENCE</scope>
    <source>
        <strain evidence="3">MSK.17.11</strain>
        <strain evidence="2">MSK.17.38</strain>
    </source>
</reference>
<evidence type="ECO:0000313" key="5">
    <source>
        <dbReference type="Proteomes" id="UP000701680"/>
    </source>
</evidence>
<evidence type="ECO:0000313" key="2">
    <source>
        <dbReference type="EMBL" id="NSK14940.1"/>
    </source>
</evidence>
<keyword evidence="1" id="KW-0812">Transmembrane</keyword>
<keyword evidence="1" id="KW-0472">Membrane</keyword>